<dbReference type="InterPro" id="IPR003660">
    <property type="entry name" value="HAMP_dom"/>
</dbReference>
<evidence type="ECO:0000256" key="6">
    <source>
        <dbReference type="ARBA" id="ARBA00022777"/>
    </source>
</evidence>
<feature type="transmembrane region" description="Helical" evidence="9">
    <location>
        <begin position="286"/>
        <end position="305"/>
    </location>
</feature>
<evidence type="ECO:0000256" key="4">
    <source>
        <dbReference type="ARBA" id="ARBA00022679"/>
    </source>
</evidence>
<dbReference type="SUPFAM" id="SSF55785">
    <property type="entry name" value="PYP-like sensor domain (PAS domain)"/>
    <property type="match status" value="1"/>
</dbReference>
<gene>
    <name evidence="12" type="ORF">EDC39_102184</name>
</gene>
<keyword evidence="9" id="KW-1133">Transmembrane helix</keyword>
<keyword evidence="3" id="KW-0597">Phosphoprotein</keyword>
<name>A0A5D3WME0_9BACT</name>
<dbReference type="InterPro" id="IPR013767">
    <property type="entry name" value="PAS_fold"/>
</dbReference>
<evidence type="ECO:0000256" key="8">
    <source>
        <dbReference type="ARBA" id="ARBA00023012"/>
    </source>
</evidence>
<evidence type="ECO:0000256" key="7">
    <source>
        <dbReference type="ARBA" id="ARBA00022840"/>
    </source>
</evidence>
<dbReference type="InterPro" id="IPR000014">
    <property type="entry name" value="PAS"/>
</dbReference>
<dbReference type="AlphaFoldDB" id="A0A5D3WME0"/>
<dbReference type="CDD" id="cd12912">
    <property type="entry name" value="PDC2_MCP_like"/>
    <property type="match status" value="1"/>
</dbReference>
<keyword evidence="9" id="KW-0472">Membrane</keyword>
<keyword evidence="4" id="KW-0808">Transferase</keyword>
<feature type="transmembrane region" description="Helical" evidence="9">
    <location>
        <begin position="12"/>
        <end position="32"/>
    </location>
</feature>
<keyword evidence="9" id="KW-0812">Transmembrane</keyword>
<dbReference type="PANTHER" id="PTHR44936">
    <property type="entry name" value="SENSOR PROTEIN CREC"/>
    <property type="match status" value="1"/>
</dbReference>
<dbReference type="CDD" id="cd06225">
    <property type="entry name" value="HAMP"/>
    <property type="match status" value="1"/>
</dbReference>
<dbReference type="RefSeq" id="WP_148894957.1">
    <property type="nucleotide sequence ID" value="NZ_VNIB01000002.1"/>
</dbReference>
<dbReference type="PROSITE" id="PS50112">
    <property type="entry name" value="PAS"/>
    <property type="match status" value="1"/>
</dbReference>
<evidence type="ECO:0000313" key="12">
    <source>
        <dbReference type="EMBL" id="TYO99659.1"/>
    </source>
</evidence>
<dbReference type="GO" id="GO:0000160">
    <property type="term" value="P:phosphorelay signal transduction system"/>
    <property type="evidence" value="ECO:0007669"/>
    <property type="project" value="UniProtKB-KW"/>
</dbReference>
<dbReference type="CDD" id="cd00130">
    <property type="entry name" value="PAS"/>
    <property type="match status" value="1"/>
</dbReference>
<evidence type="ECO:0000313" key="13">
    <source>
        <dbReference type="Proteomes" id="UP000324159"/>
    </source>
</evidence>
<evidence type="ECO:0000256" key="2">
    <source>
        <dbReference type="ARBA" id="ARBA00012438"/>
    </source>
</evidence>
<evidence type="ECO:0000256" key="5">
    <source>
        <dbReference type="ARBA" id="ARBA00022741"/>
    </source>
</evidence>
<keyword evidence="6" id="KW-0418">Kinase</keyword>
<evidence type="ECO:0000259" key="11">
    <source>
        <dbReference type="PROSITE" id="PS50885"/>
    </source>
</evidence>
<sequence>MLRSIRSRILASHLGIVLLVLVVLGPTAYYLLKGQLLRQRLANLNFLAGHMAGMVEQRLRQRESDLVQLVAGRLVQDFPETARVSALAEYFSGYQDRFPVIAYMDGKGWEELRVVRGRDLPYLGPFVDAGLFAAARERPNRVVRGTVMQSESLGEAVIPLMYGIRRYFGDEFVGAVYAQVTLADLTGFLRTIEVGRSGYLVLIDREGLILAYPAPGRVMSRLDASGMQDPVVAQALSGRSGEGKGRLFGVEALMAYAPVPDLNATLLAVLPMAEFMEAPRKLRDTILLVIGGLIVAATLLATLLASRLTRPLLALTQTVRRVAAGDLPEKLDIPTTGDEVDQLVESFGQMITELRHSMISRHYFDRILDSMGEGLVLIGLDGHIRTANQVACELIGLREQELVGRNLGDLFAGGDVDEEPWLQVLLGRPEERMGRKILRTATGDVPVRFVWTVLEDPAGRVQEVACLFAADIAVEKCRSGET</sequence>
<evidence type="ECO:0000259" key="10">
    <source>
        <dbReference type="PROSITE" id="PS50112"/>
    </source>
</evidence>
<dbReference type="SUPFAM" id="SSF158472">
    <property type="entry name" value="HAMP domain-like"/>
    <property type="match status" value="1"/>
</dbReference>
<dbReference type="GO" id="GO:0005524">
    <property type="term" value="F:ATP binding"/>
    <property type="evidence" value="ECO:0007669"/>
    <property type="project" value="UniProtKB-KW"/>
</dbReference>
<dbReference type="PROSITE" id="PS50885">
    <property type="entry name" value="HAMP"/>
    <property type="match status" value="1"/>
</dbReference>
<dbReference type="OrthoDB" id="5496380at2"/>
<dbReference type="GO" id="GO:0004673">
    <property type="term" value="F:protein histidine kinase activity"/>
    <property type="evidence" value="ECO:0007669"/>
    <property type="project" value="UniProtKB-EC"/>
</dbReference>
<dbReference type="Gene3D" id="6.10.340.10">
    <property type="match status" value="1"/>
</dbReference>
<keyword evidence="13" id="KW-1185">Reference proteome</keyword>
<evidence type="ECO:0000256" key="3">
    <source>
        <dbReference type="ARBA" id="ARBA00022553"/>
    </source>
</evidence>
<keyword evidence="8" id="KW-0902">Two-component regulatory system</keyword>
<dbReference type="Gene3D" id="3.30.450.20">
    <property type="entry name" value="PAS domain"/>
    <property type="match status" value="2"/>
</dbReference>
<dbReference type="EMBL" id="VNIB01000002">
    <property type="protein sequence ID" value="TYO99659.1"/>
    <property type="molecule type" value="Genomic_DNA"/>
</dbReference>
<dbReference type="InterPro" id="IPR050980">
    <property type="entry name" value="2C_sensor_his_kinase"/>
</dbReference>
<feature type="domain" description="HAMP" evidence="11">
    <location>
        <begin position="306"/>
        <end position="359"/>
    </location>
</feature>
<protein>
    <recommendedName>
        <fullName evidence="2">histidine kinase</fullName>
        <ecNumber evidence="2">2.7.13.3</ecNumber>
    </recommendedName>
</protein>
<dbReference type="NCBIfam" id="TIGR00229">
    <property type="entry name" value="sensory_box"/>
    <property type="match status" value="1"/>
</dbReference>
<dbReference type="GO" id="GO:0006355">
    <property type="term" value="P:regulation of DNA-templated transcription"/>
    <property type="evidence" value="ECO:0007669"/>
    <property type="project" value="InterPro"/>
</dbReference>
<dbReference type="EC" id="2.7.13.3" evidence="2"/>
<dbReference type="SMART" id="SM00304">
    <property type="entry name" value="HAMP"/>
    <property type="match status" value="1"/>
</dbReference>
<proteinExistence type="predicted"/>
<dbReference type="Pfam" id="PF00989">
    <property type="entry name" value="PAS"/>
    <property type="match status" value="1"/>
</dbReference>
<dbReference type="InterPro" id="IPR035965">
    <property type="entry name" value="PAS-like_dom_sf"/>
</dbReference>
<feature type="domain" description="PAS" evidence="10">
    <location>
        <begin position="360"/>
        <end position="411"/>
    </location>
</feature>
<comment type="catalytic activity">
    <reaction evidence="1">
        <text>ATP + protein L-histidine = ADP + protein N-phospho-L-histidine.</text>
        <dbReference type="EC" id="2.7.13.3"/>
    </reaction>
</comment>
<keyword evidence="5" id="KW-0547">Nucleotide-binding</keyword>
<reference evidence="12 13" key="1">
    <citation type="submission" date="2019-07" db="EMBL/GenBank/DDBJ databases">
        <title>Genomic Encyclopedia of Type Strains, Phase IV (KMG-IV): sequencing the most valuable type-strain genomes for metagenomic binning, comparative biology and taxonomic classification.</title>
        <authorList>
            <person name="Goeker M."/>
        </authorList>
    </citation>
    <scope>NUCLEOTIDE SEQUENCE [LARGE SCALE GENOMIC DNA]</scope>
    <source>
        <strain evidence="12 13">SS015</strain>
    </source>
</reference>
<evidence type="ECO:0000256" key="1">
    <source>
        <dbReference type="ARBA" id="ARBA00000085"/>
    </source>
</evidence>
<accession>A0A5D3WME0</accession>
<dbReference type="Pfam" id="PF00672">
    <property type="entry name" value="HAMP"/>
    <property type="match status" value="1"/>
</dbReference>
<dbReference type="SMART" id="SM00091">
    <property type="entry name" value="PAS"/>
    <property type="match status" value="1"/>
</dbReference>
<dbReference type="GO" id="GO:0016020">
    <property type="term" value="C:membrane"/>
    <property type="evidence" value="ECO:0007669"/>
    <property type="project" value="InterPro"/>
</dbReference>
<evidence type="ECO:0000256" key="9">
    <source>
        <dbReference type="SAM" id="Phobius"/>
    </source>
</evidence>
<dbReference type="Proteomes" id="UP000324159">
    <property type="component" value="Unassembled WGS sequence"/>
</dbReference>
<keyword evidence="7" id="KW-0067">ATP-binding</keyword>
<organism evidence="12 13">
    <name type="scientific">Geothermobacter ehrlichii</name>
    <dbReference type="NCBI Taxonomy" id="213224"/>
    <lineage>
        <taxon>Bacteria</taxon>
        <taxon>Pseudomonadati</taxon>
        <taxon>Thermodesulfobacteriota</taxon>
        <taxon>Desulfuromonadia</taxon>
        <taxon>Desulfuromonadales</taxon>
        <taxon>Geothermobacteraceae</taxon>
        <taxon>Geothermobacter</taxon>
    </lineage>
</organism>
<comment type="caution">
    <text evidence="12">The sequence shown here is derived from an EMBL/GenBank/DDBJ whole genome shotgun (WGS) entry which is preliminary data.</text>
</comment>
<dbReference type="PANTHER" id="PTHR44936:SF9">
    <property type="entry name" value="SENSOR PROTEIN CREC"/>
    <property type="match status" value="1"/>
</dbReference>